<dbReference type="GO" id="GO:0005758">
    <property type="term" value="C:mitochondrial intermembrane space"/>
    <property type="evidence" value="ECO:0007669"/>
    <property type="project" value="InterPro"/>
</dbReference>
<evidence type="ECO:0000313" key="2">
    <source>
        <dbReference type="EMBL" id="CAB3377426.1"/>
    </source>
</evidence>
<protein>
    <recommendedName>
        <fullName evidence="1">PRELI/MSF1 domain-containing protein</fullName>
    </recommendedName>
</protein>
<dbReference type="Proteomes" id="UP000494165">
    <property type="component" value="Unassembled WGS sequence"/>
</dbReference>
<dbReference type="AlphaFoldDB" id="A0A8S1D5J8"/>
<accession>A0A8S1D5J8</accession>
<dbReference type="Pfam" id="PF04707">
    <property type="entry name" value="PRELI"/>
    <property type="match status" value="1"/>
</dbReference>
<gene>
    <name evidence="2" type="ORF">CLODIP_2_CD15578</name>
</gene>
<dbReference type="OrthoDB" id="341300at2759"/>
<dbReference type="PANTHER" id="PTHR11158">
    <property type="entry name" value="MSF1/PX19 RELATED"/>
    <property type="match status" value="1"/>
</dbReference>
<proteinExistence type="predicted"/>
<name>A0A8S1D5J8_9INSE</name>
<evidence type="ECO:0000259" key="1">
    <source>
        <dbReference type="PROSITE" id="PS50904"/>
    </source>
</evidence>
<keyword evidence="3" id="KW-1185">Reference proteome</keyword>
<organism evidence="2 3">
    <name type="scientific">Cloeon dipterum</name>
    <dbReference type="NCBI Taxonomy" id="197152"/>
    <lineage>
        <taxon>Eukaryota</taxon>
        <taxon>Metazoa</taxon>
        <taxon>Ecdysozoa</taxon>
        <taxon>Arthropoda</taxon>
        <taxon>Hexapoda</taxon>
        <taxon>Insecta</taxon>
        <taxon>Pterygota</taxon>
        <taxon>Palaeoptera</taxon>
        <taxon>Ephemeroptera</taxon>
        <taxon>Pisciforma</taxon>
        <taxon>Baetidae</taxon>
        <taxon>Cloeon</taxon>
    </lineage>
</organism>
<sequence>MRILKRVLEGRVAQSFWCRYPNPFSTHVLSEDTVFRQVDSKGQLRSLRLLTKTNLPPKWGEHVVSNRTVKIIEESVVDPKTKTMTTYTRNIGYTKVMSITEKVVYRQSLESSNQTVAERTAWIDSQAENGFHHVLNMMFPGHLAPAVVHTQKHSVLSEQKEKLRESAKRATEMAKAKARPVVAACQPEVE</sequence>
<evidence type="ECO:0000313" key="3">
    <source>
        <dbReference type="Proteomes" id="UP000494165"/>
    </source>
</evidence>
<dbReference type="InterPro" id="IPR037365">
    <property type="entry name" value="Slowmo/Ups"/>
</dbReference>
<dbReference type="InterPro" id="IPR006797">
    <property type="entry name" value="PRELI/MSF1_dom"/>
</dbReference>
<comment type="caution">
    <text evidence="2">The sequence shown here is derived from an EMBL/GenBank/DDBJ whole genome shotgun (WGS) entry which is preliminary data.</text>
</comment>
<reference evidence="2 3" key="1">
    <citation type="submission" date="2020-04" db="EMBL/GenBank/DDBJ databases">
        <authorList>
            <person name="Alioto T."/>
            <person name="Alioto T."/>
            <person name="Gomez Garrido J."/>
        </authorList>
    </citation>
    <scope>NUCLEOTIDE SEQUENCE [LARGE SCALE GENOMIC DNA]</scope>
</reference>
<feature type="domain" description="PRELI/MSF1" evidence="1">
    <location>
        <begin position="1"/>
        <end position="166"/>
    </location>
</feature>
<dbReference type="EMBL" id="CADEPI010000145">
    <property type="protein sequence ID" value="CAB3377426.1"/>
    <property type="molecule type" value="Genomic_DNA"/>
</dbReference>
<dbReference type="PROSITE" id="PS50904">
    <property type="entry name" value="PRELI_MSF1"/>
    <property type="match status" value="1"/>
</dbReference>